<dbReference type="InterPro" id="IPR051477">
    <property type="entry name" value="Expansin_CellWall"/>
</dbReference>
<dbReference type="Proteomes" id="UP001147695">
    <property type="component" value="Unassembled WGS sequence"/>
</dbReference>
<name>A0A9W9UFY0_PENBR</name>
<evidence type="ECO:0000313" key="3">
    <source>
        <dbReference type="Proteomes" id="UP001147695"/>
    </source>
</evidence>
<reference evidence="2" key="1">
    <citation type="submission" date="2022-12" db="EMBL/GenBank/DDBJ databases">
        <authorList>
            <person name="Petersen C."/>
        </authorList>
    </citation>
    <scope>NUCLEOTIDE SEQUENCE</scope>
    <source>
        <strain evidence="2">IBT 35673</strain>
    </source>
</reference>
<proteinExistence type="predicted"/>
<evidence type="ECO:0000313" key="2">
    <source>
        <dbReference type="EMBL" id="KAJ5339532.1"/>
    </source>
</evidence>
<organism evidence="2 3">
    <name type="scientific">Penicillium brevicompactum</name>
    <dbReference type="NCBI Taxonomy" id="5074"/>
    <lineage>
        <taxon>Eukaryota</taxon>
        <taxon>Fungi</taxon>
        <taxon>Dikarya</taxon>
        <taxon>Ascomycota</taxon>
        <taxon>Pezizomycotina</taxon>
        <taxon>Eurotiomycetes</taxon>
        <taxon>Eurotiomycetidae</taxon>
        <taxon>Eurotiales</taxon>
        <taxon>Aspergillaceae</taxon>
        <taxon>Penicillium</taxon>
    </lineage>
</organism>
<reference evidence="2" key="2">
    <citation type="journal article" date="2023" name="IMA Fungus">
        <title>Comparative genomic study of the Penicillium genus elucidates a diverse pangenome and 15 lateral gene transfer events.</title>
        <authorList>
            <person name="Petersen C."/>
            <person name="Sorensen T."/>
            <person name="Nielsen M.R."/>
            <person name="Sondergaard T.E."/>
            <person name="Sorensen J.L."/>
            <person name="Fitzpatrick D.A."/>
            <person name="Frisvad J.C."/>
            <person name="Nielsen K.L."/>
        </authorList>
    </citation>
    <scope>NUCLEOTIDE SEQUENCE</scope>
    <source>
        <strain evidence="2">IBT 35673</strain>
    </source>
</reference>
<protein>
    <recommendedName>
        <fullName evidence="4">RlpA-like protein double-psi beta-barrel domain-containing protein</fullName>
    </recommendedName>
</protein>
<dbReference type="PANTHER" id="PTHR31836">
    <property type="match status" value="1"/>
</dbReference>
<dbReference type="InterPro" id="IPR036908">
    <property type="entry name" value="RlpA-like_sf"/>
</dbReference>
<evidence type="ECO:0008006" key="4">
    <source>
        <dbReference type="Google" id="ProtNLM"/>
    </source>
</evidence>
<keyword evidence="1" id="KW-0732">Signal</keyword>
<dbReference type="SUPFAM" id="SSF50685">
    <property type="entry name" value="Barwin-like endoglucanases"/>
    <property type="match status" value="1"/>
</dbReference>
<gene>
    <name evidence="2" type="ORF">N7452_006260</name>
</gene>
<dbReference type="PANTHER" id="PTHR31836:SF28">
    <property type="entry name" value="SRCR DOMAIN-CONTAINING PROTEIN-RELATED"/>
    <property type="match status" value="1"/>
</dbReference>
<dbReference type="Gene3D" id="2.40.40.10">
    <property type="entry name" value="RlpA-like domain"/>
    <property type="match status" value="1"/>
</dbReference>
<accession>A0A9W9UFY0</accession>
<dbReference type="CDD" id="cd22191">
    <property type="entry name" value="DPBB_RlpA_EXP_N-like"/>
    <property type="match status" value="1"/>
</dbReference>
<dbReference type="AlphaFoldDB" id="A0A9W9UFY0"/>
<sequence>MKPFGIATMFKHKSILILGLTLVLLTVGVSALALDLPALDQVKPGLIHGHRGGHPRALPPPTALLNVDSSALTKYESVEDNPKPVALSSVPDIAHPPLANLEERAVPMESSTFGGDMTWYDTGLGSCGWWNNANDHICAISQVLYNRTNVDGNANHNPVCGKMIHLQRGDRGIDVAVADNCPGCSEFSIDVTTSVFQALGNLDEGRVRIEWHWI</sequence>
<comment type="caution">
    <text evidence="2">The sequence shown here is derived from an EMBL/GenBank/DDBJ whole genome shotgun (WGS) entry which is preliminary data.</text>
</comment>
<evidence type="ECO:0000256" key="1">
    <source>
        <dbReference type="ARBA" id="ARBA00022729"/>
    </source>
</evidence>
<dbReference type="EMBL" id="JAPZBQ010000003">
    <property type="protein sequence ID" value="KAJ5339532.1"/>
    <property type="molecule type" value="Genomic_DNA"/>
</dbReference>